<dbReference type="Pfam" id="PF00535">
    <property type="entry name" value="Glycos_transf_2"/>
    <property type="match status" value="1"/>
</dbReference>
<keyword evidence="3" id="KW-1185">Reference proteome</keyword>
<protein>
    <submittedName>
        <fullName evidence="2">Glycosyltransferase</fullName>
    </submittedName>
</protein>
<evidence type="ECO:0000313" key="3">
    <source>
        <dbReference type="Proteomes" id="UP000664265"/>
    </source>
</evidence>
<evidence type="ECO:0000313" key="2">
    <source>
        <dbReference type="EMBL" id="MBO1362999.1"/>
    </source>
</evidence>
<reference evidence="2 3" key="1">
    <citation type="submission" date="2021-01" db="EMBL/GenBank/DDBJ databases">
        <title>Prevotella A2931 sp. nov.</title>
        <authorList>
            <person name="Buhl M."/>
            <person name="Oberhettinger P."/>
        </authorList>
    </citation>
    <scope>NUCLEOTIDE SEQUENCE [LARGE SCALE GENOMIC DNA]</scope>
    <source>
        <strain evidence="2 3">A2931</strain>
    </source>
</reference>
<organism evidence="2 3">
    <name type="scientific">Prevotella illustrans</name>
    <dbReference type="NCBI Taxonomy" id="2800387"/>
    <lineage>
        <taxon>Bacteria</taxon>
        <taxon>Pseudomonadati</taxon>
        <taxon>Bacteroidota</taxon>
        <taxon>Bacteroidia</taxon>
        <taxon>Bacteroidales</taxon>
        <taxon>Prevotellaceae</taxon>
        <taxon>Prevotella</taxon>
    </lineage>
</organism>
<dbReference type="InterPro" id="IPR001173">
    <property type="entry name" value="Glyco_trans_2-like"/>
</dbReference>
<comment type="caution">
    <text evidence="2">The sequence shown here is derived from an EMBL/GenBank/DDBJ whole genome shotgun (WGS) entry which is preliminary data.</text>
</comment>
<dbReference type="PANTHER" id="PTHR22916:SF3">
    <property type="entry name" value="UDP-GLCNAC:BETAGAL BETA-1,3-N-ACETYLGLUCOSAMINYLTRANSFERASE-LIKE PROTEIN 1"/>
    <property type="match status" value="1"/>
</dbReference>
<sequence length="252" mass="29413">MKVSVITVTYNSAKTILDTMCSVLAQTYKDIEYIIVDGLSSDGTIEIIQSLEDRFNGRLKYISEPDKGIYDAMNKGIAMATGDVVGILNSDDYFTSSDVIFKVVAEFTQYDIDAVFGDIHFIYDGQPDRVVRYYSSKAFRPFWLRFGFMPAHPSLYLKHQLYKEVGEYSTDYMIGSDFEMMVRLFKRRRIRYHYLSLDFVTMRMGGVSTRGIRSRWTLVKEDVRACKENGIYTNRLFIALKYLYKIWEYRFG</sequence>
<feature type="domain" description="Glycosyltransferase 2-like" evidence="1">
    <location>
        <begin position="4"/>
        <end position="133"/>
    </location>
</feature>
<dbReference type="CDD" id="cd06433">
    <property type="entry name" value="GT_2_WfgS_like"/>
    <property type="match status" value="1"/>
</dbReference>
<dbReference type="PANTHER" id="PTHR22916">
    <property type="entry name" value="GLYCOSYLTRANSFERASE"/>
    <property type="match status" value="1"/>
</dbReference>
<gene>
    <name evidence="2" type="ORF">JHU38_04275</name>
</gene>
<dbReference type="Gene3D" id="3.90.550.10">
    <property type="entry name" value="Spore Coat Polysaccharide Biosynthesis Protein SpsA, Chain A"/>
    <property type="match status" value="1"/>
</dbReference>
<name>A0ABS3M4B4_9BACT</name>
<dbReference type="RefSeq" id="WP_107583080.1">
    <property type="nucleotide sequence ID" value="NZ_JAERMS010000008.1"/>
</dbReference>
<dbReference type="EMBL" id="JAERMS010000008">
    <property type="protein sequence ID" value="MBO1362999.1"/>
    <property type="molecule type" value="Genomic_DNA"/>
</dbReference>
<dbReference type="SUPFAM" id="SSF53448">
    <property type="entry name" value="Nucleotide-diphospho-sugar transferases"/>
    <property type="match status" value="1"/>
</dbReference>
<evidence type="ECO:0000259" key="1">
    <source>
        <dbReference type="Pfam" id="PF00535"/>
    </source>
</evidence>
<dbReference type="InterPro" id="IPR029044">
    <property type="entry name" value="Nucleotide-diphossugar_trans"/>
</dbReference>
<dbReference type="Proteomes" id="UP000664265">
    <property type="component" value="Unassembled WGS sequence"/>
</dbReference>
<proteinExistence type="predicted"/>
<accession>A0ABS3M4B4</accession>